<dbReference type="RefSeq" id="WP_209853075.1">
    <property type="nucleotide sequence ID" value="NZ_CBCRVE010000009.1"/>
</dbReference>
<name>A0ABS4H7M3_9BACL</name>
<evidence type="ECO:0000256" key="2">
    <source>
        <dbReference type="ARBA" id="ARBA00022679"/>
    </source>
</evidence>
<evidence type="ECO:0000256" key="6">
    <source>
        <dbReference type="RuleBase" id="RU000416"/>
    </source>
</evidence>
<comment type="caution">
    <text evidence="8">The sequence shown here is derived from an EMBL/GenBank/DDBJ whole genome shotgun (WGS) entry which is preliminary data.</text>
</comment>
<dbReference type="EMBL" id="JAGGKP010000016">
    <property type="protein sequence ID" value="MBP1938524.1"/>
    <property type="molecule type" value="Genomic_DNA"/>
</dbReference>
<evidence type="ECO:0000256" key="1">
    <source>
        <dbReference type="ARBA" id="ARBA00022603"/>
    </source>
</evidence>
<keyword evidence="2 5" id="KW-0808">Transferase</keyword>
<sequence length="311" mass="34853">MNIVSLFSGAGGMDLGFIQAGHNIIWANDINAKAVKTYRKNIGNHITNVDIKEIHTSQIPDCDMVIGGFPCQGFSVANINRSVVDERNKLYLEFLRVIQEKQPLYFVAENVKGLLSLAKGKVIEMIHNDFRSAGYDVEYKVLNAADYGVPQIRERVIFIGVRKDLNHRIDFPRPIHSDPSKSSDLANWVSIGEALSGIPEPEEAPYIPNHEYSKYKLRFNGYLGHRVINPDRPAPTITARGDDKGGVVIIHHPNNHRRLSVREAAIVQSFPMDFVFEGSKTDGYRQIGNAVPPKLAFHIAKQFPIELSNIN</sequence>
<proteinExistence type="inferred from homology"/>
<feature type="active site" evidence="5">
    <location>
        <position position="71"/>
    </location>
</feature>
<comment type="catalytic activity">
    <reaction evidence="7">
        <text>a 2'-deoxycytidine in DNA + S-adenosyl-L-methionine = a 5-methyl-2'-deoxycytidine in DNA + S-adenosyl-L-homocysteine + H(+)</text>
        <dbReference type="Rhea" id="RHEA:13681"/>
        <dbReference type="Rhea" id="RHEA-COMP:11369"/>
        <dbReference type="Rhea" id="RHEA-COMP:11370"/>
        <dbReference type="ChEBI" id="CHEBI:15378"/>
        <dbReference type="ChEBI" id="CHEBI:57856"/>
        <dbReference type="ChEBI" id="CHEBI:59789"/>
        <dbReference type="ChEBI" id="CHEBI:85452"/>
        <dbReference type="ChEBI" id="CHEBI:85454"/>
        <dbReference type="EC" id="2.1.1.37"/>
    </reaction>
</comment>
<dbReference type="PANTHER" id="PTHR10629">
    <property type="entry name" value="CYTOSINE-SPECIFIC METHYLTRANSFERASE"/>
    <property type="match status" value="1"/>
</dbReference>
<keyword evidence="9" id="KW-1185">Reference proteome</keyword>
<organism evidence="8 9">
    <name type="scientific">Paenibacillus sediminis</name>
    <dbReference type="NCBI Taxonomy" id="664909"/>
    <lineage>
        <taxon>Bacteria</taxon>
        <taxon>Bacillati</taxon>
        <taxon>Bacillota</taxon>
        <taxon>Bacilli</taxon>
        <taxon>Bacillales</taxon>
        <taxon>Paenibacillaceae</taxon>
        <taxon>Paenibacillus</taxon>
    </lineage>
</organism>
<dbReference type="Gene3D" id="3.40.50.150">
    <property type="entry name" value="Vaccinia Virus protein VP39"/>
    <property type="match status" value="1"/>
</dbReference>
<dbReference type="PROSITE" id="PS00094">
    <property type="entry name" value="C5_MTASE_1"/>
    <property type="match status" value="1"/>
</dbReference>
<dbReference type="GO" id="GO:0032259">
    <property type="term" value="P:methylation"/>
    <property type="evidence" value="ECO:0007669"/>
    <property type="project" value="UniProtKB-KW"/>
</dbReference>
<evidence type="ECO:0000313" key="9">
    <source>
        <dbReference type="Proteomes" id="UP001519273"/>
    </source>
</evidence>
<dbReference type="InterPro" id="IPR029063">
    <property type="entry name" value="SAM-dependent_MTases_sf"/>
</dbReference>
<evidence type="ECO:0000256" key="4">
    <source>
        <dbReference type="ARBA" id="ARBA00022747"/>
    </source>
</evidence>
<dbReference type="EC" id="2.1.1.37" evidence="7"/>
<protein>
    <recommendedName>
        <fullName evidence="7">Cytosine-specific methyltransferase</fullName>
        <ecNumber evidence="7">2.1.1.37</ecNumber>
    </recommendedName>
</protein>
<dbReference type="InterPro" id="IPR018117">
    <property type="entry name" value="C5_DNA_meth_AS"/>
</dbReference>
<dbReference type="Proteomes" id="UP001519273">
    <property type="component" value="Unassembled WGS sequence"/>
</dbReference>
<dbReference type="PRINTS" id="PR00105">
    <property type="entry name" value="C5METTRFRASE"/>
</dbReference>
<dbReference type="InterPro" id="IPR001525">
    <property type="entry name" value="C5_MeTfrase"/>
</dbReference>
<reference evidence="8 9" key="1">
    <citation type="submission" date="2021-03" db="EMBL/GenBank/DDBJ databases">
        <title>Genomic Encyclopedia of Type Strains, Phase IV (KMG-IV): sequencing the most valuable type-strain genomes for metagenomic binning, comparative biology and taxonomic classification.</title>
        <authorList>
            <person name="Goeker M."/>
        </authorList>
    </citation>
    <scope>NUCLEOTIDE SEQUENCE [LARGE SCALE GENOMIC DNA]</scope>
    <source>
        <strain evidence="8 9">DSM 23491</strain>
    </source>
</reference>
<dbReference type="NCBIfam" id="TIGR00675">
    <property type="entry name" value="dcm"/>
    <property type="match status" value="1"/>
</dbReference>
<keyword evidence="1 5" id="KW-0489">Methyltransferase</keyword>
<keyword evidence="4" id="KW-0680">Restriction system</keyword>
<evidence type="ECO:0000256" key="3">
    <source>
        <dbReference type="ARBA" id="ARBA00022691"/>
    </source>
</evidence>
<comment type="similarity">
    <text evidence="5 6">Belongs to the class I-like SAM-binding methyltransferase superfamily. C5-methyltransferase family.</text>
</comment>
<dbReference type="CDD" id="cd00315">
    <property type="entry name" value="Cyt_C5_DNA_methylase"/>
    <property type="match status" value="1"/>
</dbReference>
<dbReference type="GO" id="GO:0003886">
    <property type="term" value="F:DNA (cytosine-5-)-methyltransferase activity"/>
    <property type="evidence" value="ECO:0007669"/>
    <property type="project" value="UniProtKB-EC"/>
</dbReference>
<evidence type="ECO:0000256" key="5">
    <source>
        <dbReference type="PROSITE-ProRule" id="PRU01016"/>
    </source>
</evidence>
<dbReference type="PANTHER" id="PTHR10629:SF52">
    <property type="entry name" value="DNA (CYTOSINE-5)-METHYLTRANSFERASE 1"/>
    <property type="match status" value="1"/>
</dbReference>
<dbReference type="Gene3D" id="3.90.120.10">
    <property type="entry name" value="DNA Methylase, subunit A, domain 2"/>
    <property type="match status" value="1"/>
</dbReference>
<evidence type="ECO:0000313" key="8">
    <source>
        <dbReference type="EMBL" id="MBP1938524.1"/>
    </source>
</evidence>
<keyword evidence="3 5" id="KW-0949">S-adenosyl-L-methionine</keyword>
<accession>A0ABS4H7M3</accession>
<dbReference type="Pfam" id="PF00145">
    <property type="entry name" value="DNA_methylase"/>
    <property type="match status" value="1"/>
</dbReference>
<dbReference type="InterPro" id="IPR050390">
    <property type="entry name" value="C5-Methyltransferase"/>
</dbReference>
<gene>
    <name evidence="8" type="ORF">J2Z20_003446</name>
</gene>
<evidence type="ECO:0000256" key="7">
    <source>
        <dbReference type="RuleBase" id="RU000417"/>
    </source>
</evidence>
<dbReference type="SUPFAM" id="SSF53335">
    <property type="entry name" value="S-adenosyl-L-methionine-dependent methyltransferases"/>
    <property type="match status" value="1"/>
</dbReference>
<dbReference type="PROSITE" id="PS51679">
    <property type="entry name" value="SAM_MT_C5"/>
    <property type="match status" value="1"/>
</dbReference>